<dbReference type="EMBL" id="KL198037">
    <property type="protein sequence ID" value="KDQ14533.1"/>
    <property type="molecule type" value="Genomic_DNA"/>
</dbReference>
<keyword evidence="2" id="KW-1185">Reference proteome</keyword>
<proteinExistence type="predicted"/>
<protein>
    <submittedName>
        <fullName evidence="1">Uncharacterized protein</fullName>
    </submittedName>
</protein>
<organism evidence="1 2">
    <name type="scientific">Botryobasidium botryosum (strain FD-172 SS1)</name>
    <dbReference type="NCBI Taxonomy" id="930990"/>
    <lineage>
        <taxon>Eukaryota</taxon>
        <taxon>Fungi</taxon>
        <taxon>Dikarya</taxon>
        <taxon>Basidiomycota</taxon>
        <taxon>Agaricomycotina</taxon>
        <taxon>Agaricomycetes</taxon>
        <taxon>Cantharellales</taxon>
        <taxon>Botryobasidiaceae</taxon>
        <taxon>Botryobasidium</taxon>
    </lineage>
</organism>
<dbReference type="Proteomes" id="UP000027195">
    <property type="component" value="Unassembled WGS sequence"/>
</dbReference>
<gene>
    <name evidence="1" type="ORF">BOTBODRAFT_345147</name>
</gene>
<sequence>MIIRPSRLGTGTIPYGFYQSFMHDLNAIILCMRRLHEVVSRILATQRCSPRLELVLRAYLRPGSHLFLCRSASRHHLDRLVLTYLHISCYLDSGFSVCVYLCPWPTPGGHMLAAVVVRAQLGDRMHLTSAHCQRLPTTSVHQRTSYIVLISIDFQYRYATTFAFGVWHLAKNIGTMGRVAPTVVQPAAHTSPNRIGYILSYVCPTFSPSVGCQPRKQWAFDEYCFRQSTLNGQQQIFRIGAWGICITGT</sequence>
<dbReference type="HOGENOM" id="CLU_1115594_0_0_1"/>
<evidence type="ECO:0000313" key="2">
    <source>
        <dbReference type="Proteomes" id="UP000027195"/>
    </source>
</evidence>
<evidence type="ECO:0000313" key="1">
    <source>
        <dbReference type="EMBL" id="KDQ14533.1"/>
    </source>
</evidence>
<name>A0A067MFG4_BOTB1</name>
<reference evidence="2" key="1">
    <citation type="journal article" date="2014" name="Proc. Natl. Acad. Sci. U.S.A.">
        <title>Extensive sampling of basidiomycete genomes demonstrates inadequacy of the white-rot/brown-rot paradigm for wood decay fungi.</title>
        <authorList>
            <person name="Riley R."/>
            <person name="Salamov A.A."/>
            <person name="Brown D.W."/>
            <person name="Nagy L.G."/>
            <person name="Floudas D."/>
            <person name="Held B.W."/>
            <person name="Levasseur A."/>
            <person name="Lombard V."/>
            <person name="Morin E."/>
            <person name="Otillar R."/>
            <person name="Lindquist E.A."/>
            <person name="Sun H."/>
            <person name="LaButti K.M."/>
            <person name="Schmutz J."/>
            <person name="Jabbour D."/>
            <person name="Luo H."/>
            <person name="Baker S.E."/>
            <person name="Pisabarro A.G."/>
            <person name="Walton J.D."/>
            <person name="Blanchette R.A."/>
            <person name="Henrissat B."/>
            <person name="Martin F."/>
            <person name="Cullen D."/>
            <person name="Hibbett D.S."/>
            <person name="Grigoriev I.V."/>
        </authorList>
    </citation>
    <scope>NUCLEOTIDE SEQUENCE [LARGE SCALE GENOMIC DNA]</scope>
    <source>
        <strain evidence="2">FD-172 SS1</strain>
    </source>
</reference>
<dbReference type="AlphaFoldDB" id="A0A067MFG4"/>
<accession>A0A067MFG4</accession>
<dbReference type="InParanoid" id="A0A067MFG4"/>